<gene>
    <name evidence="2" type="ORF">O181_073687</name>
</gene>
<keyword evidence="3" id="KW-1185">Reference proteome</keyword>
<evidence type="ECO:0000313" key="2">
    <source>
        <dbReference type="EMBL" id="MBW0533972.1"/>
    </source>
</evidence>
<proteinExistence type="predicted"/>
<organism evidence="2 3">
    <name type="scientific">Austropuccinia psidii MF-1</name>
    <dbReference type="NCBI Taxonomy" id="1389203"/>
    <lineage>
        <taxon>Eukaryota</taxon>
        <taxon>Fungi</taxon>
        <taxon>Dikarya</taxon>
        <taxon>Basidiomycota</taxon>
        <taxon>Pucciniomycotina</taxon>
        <taxon>Pucciniomycetes</taxon>
        <taxon>Pucciniales</taxon>
        <taxon>Sphaerophragmiaceae</taxon>
        <taxon>Austropuccinia</taxon>
    </lineage>
</organism>
<reference evidence="2" key="1">
    <citation type="submission" date="2021-03" db="EMBL/GenBank/DDBJ databases">
        <title>Draft genome sequence of rust myrtle Austropuccinia psidii MF-1, a brazilian biotype.</title>
        <authorList>
            <person name="Quecine M.C."/>
            <person name="Pachon D.M.R."/>
            <person name="Bonatelli M.L."/>
            <person name="Correr F.H."/>
            <person name="Franceschini L.M."/>
            <person name="Leite T.F."/>
            <person name="Margarido G.R.A."/>
            <person name="Almeida C.A."/>
            <person name="Ferrarezi J.A."/>
            <person name="Labate C.A."/>
        </authorList>
    </citation>
    <scope>NUCLEOTIDE SEQUENCE</scope>
    <source>
        <strain evidence="2">MF-1</strain>
    </source>
</reference>
<sequence>MLTHLQNPIDMHPTQESPVCPHQSLNFCTPSGYHSYAPAAPSRYASNPATPPCGSKPQPNPLHHLPFLHSRSPFLPTPPCASRPPHHPICHLPCLQFLSTL</sequence>
<dbReference type="AlphaFoldDB" id="A0A9Q3FBN8"/>
<evidence type="ECO:0000256" key="1">
    <source>
        <dbReference type="SAM" id="MobiDB-lite"/>
    </source>
</evidence>
<evidence type="ECO:0000313" key="3">
    <source>
        <dbReference type="Proteomes" id="UP000765509"/>
    </source>
</evidence>
<name>A0A9Q3FBN8_9BASI</name>
<feature type="region of interest" description="Disordered" evidence="1">
    <location>
        <begin position="39"/>
        <end position="70"/>
    </location>
</feature>
<dbReference type="Proteomes" id="UP000765509">
    <property type="component" value="Unassembled WGS sequence"/>
</dbReference>
<protein>
    <submittedName>
        <fullName evidence="2">Uncharacterized protein</fullName>
    </submittedName>
</protein>
<feature type="compositionally biased region" description="Low complexity" evidence="1">
    <location>
        <begin position="39"/>
        <end position="48"/>
    </location>
</feature>
<accession>A0A9Q3FBN8</accession>
<dbReference type="EMBL" id="AVOT02038990">
    <property type="protein sequence ID" value="MBW0533972.1"/>
    <property type="molecule type" value="Genomic_DNA"/>
</dbReference>
<comment type="caution">
    <text evidence="2">The sequence shown here is derived from an EMBL/GenBank/DDBJ whole genome shotgun (WGS) entry which is preliminary data.</text>
</comment>